<protein>
    <submittedName>
        <fullName evidence="1">Uncharacterized protein</fullName>
    </submittedName>
</protein>
<evidence type="ECO:0000313" key="1">
    <source>
        <dbReference type="EMBL" id="WOH07681.1"/>
    </source>
</evidence>
<dbReference type="Proteomes" id="UP000077755">
    <property type="component" value="Chromosome 7"/>
</dbReference>
<proteinExistence type="predicted"/>
<organism evidence="1 2">
    <name type="scientific">Daucus carota subsp. sativus</name>
    <name type="common">Carrot</name>
    <dbReference type="NCBI Taxonomy" id="79200"/>
    <lineage>
        <taxon>Eukaryota</taxon>
        <taxon>Viridiplantae</taxon>
        <taxon>Streptophyta</taxon>
        <taxon>Embryophyta</taxon>
        <taxon>Tracheophyta</taxon>
        <taxon>Spermatophyta</taxon>
        <taxon>Magnoliopsida</taxon>
        <taxon>eudicotyledons</taxon>
        <taxon>Gunneridae</taxon>
        <taxon>Pentapetalae</taxon>
        <taxon>asterids</taxon>
        <taxon>campanulids</taxon>
        <taxon>Apiales</taxon>
        <taxon>Apiaceae</taxon>
        <taxon>Apioideae</taxon>
        <taxon>Scandiceae</taxon>
        <taxon>Daucinae</taxon>
        <taxon>Daucus</taxon>
        <taxon>Daucus sect. Daucus</taxon>
    </lineage>
</organism>
<gene>
    <name evidence="1" type="ORF">DCAR_0727114</name>
</gene>
<name>A0A164SQV5_DAUCS</name>
<reference evidence="1" key="1">
    <citation type="journal article" date="2016" name="Nat. Genet.">
        <title>A high-quality carrot genome assembly provides new insights into carotenoid accumulation and asterid genome evolution.</title>
        <authorList>
            <person name="Iorizzo M."/>
            <person name="Ellison S."/>
            <person name="Senalik D."/>
            <person name="Zeng P."/>
            <person name="Satapoomin P."/>
            <person name="Huang J."/>
            <person name="Bowman M."/>
            <person name="Iovene M."/>
            <person name="Sanseverino W."/>
            <person name="Cavagnaro P."/>
            <person name="Yildiz M."/>
            <person name="Macko-Podgorni A."/>
            <person name="Moranska E."/>
            <person name="Grzebelus E."/>
            <person name="Grzebelus D."/>
            <person name="Ashrafi H."/>
            <person name="Zheng Z."/>
            <person name="Cheng S."/>
            <person name="Spooner D."/>
            <person name="Van Deynze A."/>
            <person name="Simon P."/>
        </authorList>
    </citation>
    <scope>NUCLEOTIDE SEQUENCE</scope>
    <source>
        <tissue evidence="1">Leaf</tissue>
    </source>
</reference>
<dbReference type="AlphaFoldDB" id="A0A164SQV5"/>
<keyword evidence="2" id="KW-1185">Reference proteome</keyword>
<sequence length="92" mass="10411">MGDYRQNTMAEKYNYSSMGDTVGSNTSSVYNSCYNMTTQMGYHCQTNFAQNPNYSYNIGGSLRKADNVGVIKWAIIVKTPWPKKETFLQLEG</sequence>
<dbReference type="Gramene" id="KZM86501">
    <property type="protein sequence ID" value="KZM86501"/>
    <property type="gene ID" value="DCAR_023635"/>
</dbReference>
<accession>A0A164SQV5</accession>
<evidence type="ECO:0000313" key="2">
    <source>
        <dbReference type="Proteomes" id="UP000077755"/>
    </source>
</evidence>
<reference evidence="1" key="2">
    <citation type="submission" date="2022-03" db="EMBL/GenBank/DDBJ databases">
        <title>Draft title - Genomic analysis of global carrot germplasm unveils the trajectory of domestication and the origin of high carotenoid orange carrot.</title>
        <authorList>
            <person name="Iorizzo M."/>
            <person name="Ellison S."/>
            <person name="Senalik D."/>
            <person name="Macko-Podgorni A."/>
            <person name="Grzebelus D."/>
            <person name="Bostan H."/>
            <person name="Rolling W."/>
            <person name="Curaba J."/>
            <person name="Simon P."/>
        </authorList>
    </citation>
    <scope>NUCLEOTIDE SEQUENCE</scope>
    <source>
        <tissue evidence="1">Leaf</tissue>
    </source>
</reference>
<dbReference type="EMBL" id="CP093349">
    <property type="protein sequence ID" value="WOH07681.1"/>
    <property type="molecule type" value="Genomic_DNA"/>
</dbReference>